<keyword evidence="2" id="KW-1185">Reference proteome</keyword>
<name>A0A4C1W860_EUMVA</name>
<dbReference type="AlphaFoldDB" id="A0A4C1W860"/>
<proteinExistence type="predicted"/>
<sequence length="126" mass="15525">MSNLAYYEQKQTETYSLPVQYGTKHVKHTITRSVDNFKNKEKDKGQRCTKNIRKLKWNWTGRIMRTNKEKWTRNVLEWYPRNGKRKRGGQIKRWEDDLPKGWRRSTRDREKWKKLGEAYVDRHRPD</sequence>
<evidence type="ECO:0000313" key="1">
    <source>
        <dbReference type="EMBL" id="GBP46689.1"/>
    </source>
</evidence>
<evidence type="ECO:0000313" key="2">
    <source>
        <dbReference type="Proteomes" id="UP000299102"/>
    </source>
</evidence>
<dbReference type="Proteomes" id="UP000299102">
    <property type="component" value="Unassembled WGS sequence"/>
</dbReference>
<dbReference type="EMBL" id="BGZK01000488">
    <property type="protein sequence ID" value="GBP46689.1"/>
    <property type="molecule type" value="Genomic_DNA"/>
</dbReference>
<dbReference type="OrthoDB" id="8193815at2759"/>
<gene>
    <name evidence="1" type="ORF">EVAR_86941_1</name>
</gene>
<accession>A0A4C1W860</accession>
<organism evidence="1 2">
    <name type="scientific">Eumeta variegata</name>
    <name type="common">Bagworm moth</name>
    <name type="synonym">Eumeta japonica</name>
    <dbReference type="NCBI Taxonomy" id="151549"/>
    <lineage>
        <taxon>Eukaryota</taxon>
        <taxon>Metazoa</taxon>
        <taxon>Ecdysozoa</taxon>
        <taxon>Arthropoda</taxon>
        <taxon>Hexapoda</taxon>
        <taxon>Insecta</taxon>
        <taxon>Pterygota</taxon>
        <taxon>Neoptera</taxon>
        <taxon>Endopterygota</taxon>
        <taxon>Lepidoptera</taxon>
        <taxon>Glossata</taxon>
        <taxon>Ditrysia</taxon>
        <taxon>Tineoidea</taxon>
        <taxon>Psychidae</taxon>
        <taxon>Oiketicinae</taxon>
        <taxon>Eumeta</taxon>
    </lineage>
</organism>
<reference evidence="1 2" key="1">
    <citation type="journal article" date="2019" name="Commun. Biol.">
        <title>The bagworm genome reveals a unique fibroin gene that provides high tensile strength.</title>
        <authorList>
            <person name="Kono N."/>
            <person name="Nakamura H."/>
            <person name="Ohtoshi R."/>
            <person name="Tomita M."/>
            <person name="Numata K."/>
            <person name="Arakawa K."/>
        </authorList>
    </citation>
    <scope>NUCLEOTIDE SEQUENCE [LARGE SCALE GENOMIC DNA]</scope>
</reference>
<protein>
    <submittedName>
        <fullName evidence="1">Uncharacterized protein</fullName>
    </submittedName>
</protein>
<comment type="caution">
    <text evidence="1">The sequence shown here is derived from an EMBL/GenBank/DDBJ whole genome shotgun (WGS) entry which is preliminary data.</text>
</comment>